<protein>
    <submittedName>
        <fullName evidence="1">Uncharacterized protein</fullName>
    </submittedName>
</protein>
<dbReference type="KEGG" id="thf:MA03_05545"/>
<evidence type="ECO:0000313" key="2">
    <source>
        <dbReference type="Proteomes" id="UP000067434"/>
    </source>
</evidence>
<keyword evidence="2" id="KW-1185">Reference proteome</keyword>
<accession>A0A0F7FI34</accession>
<evidence type="ECO:0000313" key="1">
    <source>
        <dbReference type="EMBL" id="AKG38835.1"/>
    </source>
</evidence>
<dbReference type="Proteomes" id="UP000067434">
    <property type="component" value="Chromosome"/>
</dbReference>
<gene>
    <name evidence="1" type="ORF">MA03_05545</name>
</gene>
<organism evidence="1 2">
    <name type="scientific">Infirmifilum uzonense</name>
    <dbReference type="NCBI Taxonomy" id="1550241"/>
    <lineage>
        <taxon>Archaea</taxon>
        <taxon>Thermoproteota</taxon>
        <taxon>Thermoprotei</taxon>
        <taxon>Thermofilales</taxon>
        <taxon>Thermofilaceae</taxon>
        <taxon>Infirmifilum</taxon>
    </lineage>
</organism>
<dbReference type="PATRIC" id="fig|1550241.5.peg.1163"/>
<proteinExistence type="predicted"/>
<sequence>MTPEGDCPPWTLAPEWLVSKALAHDTRLAKPERLSFLLNLAPGPHSVWKAAAVEPEEWWGILSIATYTGTYSECSSVLLLPNAPATSTLSAISKKEVCIYATNIRGDFLSILIQALGSLGTEKLILLNPTDPRDWHTLRLHGILGYIYAKRLSLPKALQLRALAEGDIDVERAEAKTKGSMAPRAPRPGVPQDLLKNAFGEDSEVALSLLSEVENGGGVMSYRALLDITRELSVRGSDIARRLILFGYLHLRQAQVELTSKGLYTLLHAR</sequence>
<dbReference type="STRING" id="1550241.MA03_05545"/>
<dbReference type="HOGENOM" id="CLU_1029045_0_0_2"/>
<name>A0A0F7FI34_9CREN</name>
<dbReference type="AlphaFoldDB" id="A0A0F7FI34"/>
<reference evidence="1 2" key="1">
    <citation type="journal article" date="2015" name="Stand. Genomic Sci.">
        <title>Complete genome sequence of and proposal of Thermofilum uzonense sp. nov. a novel hyperthermophilic crenarchaeon and emended description of the genus Thermofilum.</title>
        <authorList>
            <person name="Toshchakov S.V."/>
            <person name="Korzhenkov A.A."/>
            <person name="Samarov N.I."/>
            <person name="Mazunin I.O."/>
            <person name="Mozhey O.I."/>
            <person name="Shmyr I.S."/>
            <person name="Derbikova K.S."/>
            <person name="Taranov E.A."/>
            <person name="Dominova I.N."/>
            <person name="Bonch-Osmolovskaya E.A."/>
            <person name="Patrushev M.V."/>
            <person name="Podosokorskaya O.A."/>
            <person name="Kublanov I.V."/>
        </authorList>
    </citation>
    <scope>NUCLEOTIDE SEQUENCE [LARGE SCALE GENOMIC DNA]</scope>
    <source>
        <strain evidence="1 2">1807-2</strain>
    </source>
</reference>
<dbReference type="EMBL" id="CP009961">
    <property type="protein sequence ID" value="AKG38835.1"/>
    <property type="molecule type" value="Genomic_DNA"/>
</dbReference>